<organism evidence="8 9">
    <name type="scientific">Paxillus involutus ATCC 200175</name>
    <dbReference type="NCBI Taxonomy" id="664439"/>
    <lineage>
        <taxon>Eukaryota</taxon>
        <taxon>Fungi</taxon>
        <taxon>Dikarya</taxon>
        <taxon>Basidiomycota</taxon>
        <taxon>Agaricomycotina</taxon>
        <taxon>Agaricomycetes</taxon>
        <taxon>Agaricomycetidae</taxon>
        <taxon>Boletales</taxon>
        <taxon>Paxilineae</taxon>
        <taxon>Paxillaceae</taxon>
        <taxon>Paxillus</taxon>
    </lineage>
</organism>
<dbReference type="AlphaFoldDB" id="A0A0C9SRY4"/>
<evidence type="ECO:0000256" key="4">
    <source>
        <dbReference type="ARBA" id="ARBA00022723"/>
    </source>
</evidence>
<keyword evidence="7" id="KW-0503">Monooxygenase</keyword>
<dbReference type="Proteomes" id="UP000053647">
    <property type="component" value="Unassembled WGS sequence"/>
</dbReference>
<dbReference type="EMBL" id="KN819395">
    <property type="protein sequence ID" value="KIJ10809.1"/>
    <property type="molecule type" value="Genomic_DNA"/>
</dbReference>
<keyword evidence="9" id="KW-1185">Reference proteome</keyword>
<dbReference type="GO" id="GO:0020037">
    <property type="term" value="F:heme binding"/>
    <property type="evidence" value="ECO:0007669"/>
    <property type="project" value="InterPro"/>
</dbReference>
<evidence type="ECO:0000256" key="1">
    <source>
        <dbReference type="ARBA" id="ARBA00001971"/>
    </source>
</evidence>
<dbReference type="Gene3D" id="1.10.630.10">
    <property type="entry name" value="Cytochrome P450"/>
    <property type="match status" value="1"/>
</dbReference>
<dbReference type="InterPro" id="IPR036396">
    <property type="entry name" value="Cyt_P450_sf"/>
</dbReference>
<feature type="non-terminal residue" evidence="8">
    <location>
        <position position="1"/>
    </location>
</feature>
<feature type="non-terminal residue" evidence="8">
    <location>
        <position position="165"/>
    </location>
</feature>
<protein>
    <recommendedName>
        <fullName evidence="10">Cytochrome P450</fullName>
    </recommendedName>
</protein>
<dbReference type="SUPFAM" id="SSF48264">
    <property type="entry name" value="Cytochrome P450"/>
    <property type="match status" value="1"/>
</dbReference>
<evidence type="ECO:0000256" key="2">
    <source>
        <dbReference type="ARBA" id="ARBA00010617"/>
    </source>
</evidence>
<dbReference type="HOGENOM" id="CLU_001570_2_2_1"/>
<dbReference type="Pfam" id="PF00067">
    <property type="entry name" value="p450"/>
    <property type="match status" value="1"/>
</dbReference>
<dbReference type="InterPro" id="IPR050364">
    <property type="entry name" value="Cytochrome_P450_fung"/>
</dbReference>
<dbReference type="GO" id="GO:0005506">
    <property type="term" value="F:iron ion binding"/>
    <property type="evidence" value="ECO:0007669"/>
    <property type="project" value="InterPro"/>
</dbReference>
<comment type="cofactor">
    <cofactor evidence="1">
        <name>heme</name>
        <dbReference type="ChEBI" id="CHEBI:30413"/>
    </cofactor>
</comment>
<sequence>LPEWFPGAGFKRNAAIWKKKMEEFADKPYEFALDNVAQGMYGQGDRSSAWLRRTHRHRKYPSKPTAEIVSIKIEPCQTVITVSHFLLAIFQHPEVLKQAQAEVDAVIGQNRLPVCEDRESLSYCDVIFSETGVEKYAWSLTYRLADIPIRLMEDDIYDNMFIPKG</sequence>
<reference evidence="8 9" key="1">
    <citation type="submission" date="2014-06" db="EMBL/GenBank/DDBJ databases">
        <authorList>
            <consortium name="DOE Joint Genome Institute"/>
            <person name="Kuo A."/>
            <person name="Kohler A."/>
            <person name="Nagy L.G."/>
            <person name="Floudas D."/>
            <person name="Copeland A."/>
            <person name="Barry K.W."/>
            <person name="Cichocki N."/>
            <person name="Veneault-Fourrey C."/>
            <person name="LaButti K."/>
            <person name="Lindquist E.A."/>
            <person name="Lipzen A."/>
            <person name="Lundell T."/>
            <person name="Morin E."/>
            <person name="Murat C."/>
            <person name="Sun H."/>
            <person name="Tunlid A."/>
            <person name="Henrissat B."/>
            <person name="Grigoriev I.V."/>
            <person name="Hibbett D.S."/>
            <person name="Martin F."/>
            <person name="Nordberg H.P."/>
            <person name="Cantor M.N."/>
            <person name="Hua S.X."/>
        </authorList>
    </citation>
    <scope>NUCLEOTIDE SEQUENCE [LARGE SCALE GENOMIC DNA]</scope>
    <source>
        <strain evidence="8 9">ATCC 200175</strain>
    </source>
</reference>
<evidence type="ECO:0000256" key="6">
    <source>
        <dbReference type="ARBA" id="ARBA00023004"/>
    </source>
</evidence>
<evidence type="ECO:0000256" key="7">
    <source>
        <dbReference type="ARBA" id="ARBA00023033"/>
    </source>
</evidence>
<gene>
    <name evidence="8" type="ORF">PAXINDRAFT_30298</name>
</gene>
<dbReference type="InterPro" id="IPR001128">
    <property type="entry name" value="Cyt_P450"/>
</dbReference>
<keyword evidence="5" id="KW-0560">Oxidoreductase</keyword>
<dbReference type="GO" id="GO:0016705">
    <property type="term" value="F:oxidoreductase activity, acting on paired donors, with incorporation or reduction of molecular oxygen"/>
    <property type="evidence" value="ECO:0007669"/>
    <property type="project" value="InterPro"/>
</dbReference>
<name>A0A0C9SRY4_PAXIN</name>
<accession>A0A0C9SRY4</accession>
<dbReference type="PANTHER" id="PTHR46300:SF7">
    <property type="entry name" value="P450, PUTATIVE (EUROFUNG)-RELATED"/>
    <property type="match status" value="1"/>
</dbReference>
<reference evidence="9" key="2">
    <citation type="submission" date="2015-01" db="EMBL/GenBank/DDBJ databases">
        <title>Evolutionary Origins and Diversification of the Mycorrhizal Mutualists.</title>
        <authorList>
            <consortium name="DOE Joint Genome Institute"/>
            <consortium name="Mycorrhizal Genomics Consortium"/>
            <person name="Kohler A."/>
            <person name="Kuo A."/>
            <person name="Nagy L.G."/>
            <person name="Floudas D."/>
            <person name="Copeland A."/>
            <person name="Barry K.W."/>
            <person name="Cichocki N."/>
            <person name="Veneault-Fourrey C."/>
            <person name="LaButti K."/>
            <person name="Lindquist E.A."/>
            <person name="Lipzen A."/>
            <person name="Lundell T."/>
            <person name="Morin E."/>
            <person name="Murat C."/>
            <person name="Riley R."/>
            <person name="Ohm R."/>
            <person name="Sun H."/>
            <person name="Tunlid A."/>
            <person name="Henrissat B."/>
            <person name="Grigoriev I.V."/>
            <person name="Hibbett D.S."/>
            <person name="Martin F."/>
        </authorList>
    </citation>
    <scope>NUCLEOTIDE SEQUENCE [LARGE SCALE GENOMIC DNA]</scope>
    <source>
        <strain evidence="9">ATCC 200175</strain>
    </source>
</reference>
<proteinExistence type="inferred from homology"/>
<comment type="similarity">
    <text evidence="2">Belongs to the cytochrome P450 family.</text>
</comment>
<keyword evidence="6" id="KW-0408">Iron</keyword>
<keyword evidence="3" id="KW-0349">Heme</keyword>
<evidence type="ECO:0008006" key="10">
    <source>
        <dbReference type="Google" id="ProtNLM"/>
    </source>
</evidence>
<dbReference type="OrthoDB" id="2789670at2759"/>
<evidence type="ECO:0000313" key="9">
    <source>
        <dbReference type="Proteomes" id="UP000053647"/>
    </source>
</evidence>
<keyword evidence="4" id="KW-0479">Metal-binding</keyword>
<evidence type="ECO:0000313" key="8">
    <source>
        <dbReference type="EMBL" id="KIJ10809.1"/>
    </source>
</evidence>
<evidence type="ECO:0000256" key="3">
    <source>
        <dbReference type="ARBA" id="ARBA00022617"/>
    </source>
</evidence>
<dbReference type="GO" id="GO:0004497">
    <property type="term" value="F:monooxygenase activity"/>
    <property type="evidence" value="ECO:0007669"/>
    <property type="project" value="UniProtKB-KW"/>
</dbReference>
<dbReference type="PANTHER" id="PTHR46300">
    <property type="entry name" value="P450, PUTATIVE (EUROFUNG)-RELATED-RELATED"/>
    <property type="match status" value="1"/>
</dbReference>
<evidence type="ECO:0000256" key="5">
    <source>
        <dbReference type="ARBA" id="ARBA00023002"/>
    </source>
</evidence>